<evidence type="ECO:0000256" key="4">
    <source>
        <dbReference type="RuleBase" id="RU003719"/>
    </source>
</evidence>
<feature type="domain" description="D-isomer specific 2-hydroxyacid dehydrogenase NAD-binding" evidence="6">
    <location>
        <begin position="110"/>
        <end position="287"/>
    </location>
</feature>
<name>A0A3E0DTK0_9GAMM</name>
<dbReference type="GO" id="GO:0051287">
    <property type="term" value="F:NAD binding"/>
    <property type="evidence" value="ECO:0007669"/>
    <property type="project" value="InterPro"/>
</dbReference>
<evidence type="ECO:0000313" key="7">
    <source>
        <dbReference type="EMBL" id="REG86873.1"/>
    </source>
</evidence>
<keyword evidence="8" id="KW-1185">Reference proteome</keyword>
<comment type="caution">
    <text evidence="7">The sequence shown here is derived from an EMBL/GenBank/DDBJ whole genome shotgun (WGS) entry which is preliminary data.</text>
</comment>
<dbReference type="PANTHER" id="PTHR42789">
    <property type="entry name" value="D-ISOMER SPECIFIC 2-HYDROXYACID DEHYDROGENASE FAMILY PROTEIN (AFU_ORTHOLOGUE AFUA_6G10090)"/>
    <property type="match status" value="1"/>
</dbReference>
<dbReference type="InterPro" id="IPR006139">
    <property type="entry name" value="D-isomer_2_OHA_DH_cat_dom"/>
</dbReference>
<sequence>MKIAILDDYQNVIKDLDCMSLLEAHDVTIVSDILTPEKKIQALKEIEAVVLIRERTTIDEAFLAALPNLKVISQTGKISNHLDPEACRKYGVTVLEGVGSPVAPAELCWALVMAASRHLVPYASRLEEGQWQSSGPLGLGRTLAGLTFGIWGFGKIGQRIARYASAFGMKVLVWGSEESRQKAIDAGYDAASSKKMFFAQSDVLSLHLRLHDTTKGIVTKDDLTQMKRDALLVNISRAELLEKGALVDALRAGTPGFAAVDVFEQEPLAPSDPLLSMPNVLATPHIGYVEKNSYELYCRVAFENLLAYAS</sequence>
<dbReference type="SUPFAM" id="SSF52283">
    <property type="entry name" value="Formate/glycerate dehydrogenase catalytic domain-like"/>
    <property type="match status" value="1"/>
</dbReference>
<evidence type="ECO:0000313" key="8">
    <source>
        <dbReference type="Proteomes" id="UP000256542"/>
    </source>
</evidence>
<proteinExistence type="inferred from homology"/>
<dbReference type="InterPro" id="IPR036291">
    <property type="entry name" value="NAD(P)-bd_dom_sf"/>
</dbReference>
<evidence type="ECO:0000259" key="5">
    <source>
        <dbReference type="Pfam" id="PF00389"/>
    </source>
</evidence>
<dbReference type="SUPFAM" id="SSF51735">
    <property type="entry name" value="NAD(P)-binding Rossmann-fold domains"/>
    <property type="match status" value="1"/>
</dbReference>
<feature type="domain" description="D-isomer specific 2-hydroxyacid dehydrogenase catalytic" evidence="5">
    <location>
        <begin position="17"/>
        <end position="308"/>
    </location>
</feature>
<dbReference type="RefSeq" id="WP_115896110.1">
    <property type="nucleotide sequence ID" value="NZ_QUNG01000001.1"/>
</dbReference>
<keyword evidence="2 4" id="KW-0560">Oxidoreductase</keyword>
<evidence type="ECO:0000256" key="2">
    <source>
        <dbReference type="ARBA" id="ARBA00023002"/>
    </source>
</evidence>
<dbReference type="InterPro" id="IPR050857">
    <property type="entry name" value="D-2-hydroxyacid_DH"/>
</dbReference>
<evidence type="ECO:0000256" key="3">
    <source>
        <dbReference type="ARBA" id="ARBA00023027"/>
    </source>
</evidence>
<dbReference type="Pfam" id="PF02826">
    <property type="entry name" value="2-Hacid_dh_C"/>
    <property type="match status" value="1"/>
</dbReference>
<evidence type="ECO:0000256" key="1">
    <source>
        <dbReference type="ARBA" id="ARBA00005854"/>
    </source>
</evidence>
<organism evidence="7 8">
    <name type="scientific">Marinomonas pollencensis</name>
    <dbReference type="NCBI Taxonomy" id="491954"/>
    <lineage>
        <taxon>Bacteria</taxon>
        <taxon>Pseudomonadati</taxon>
        <taxon>Pseudomonadota</taxon>
        <taxon>Gammaproteobacteria</taxon>
        <taxon>Oceanospirillales</taxon>
        <taxon>Oceanospirillaceae</taxon>
        <taxon>Marinomonas</taxon>
    </lineage>
</organism>
<dbReference type="InterPro" id="IPR006140">
    <property type="entry name" value="D-isomer_DH_NAD-bd"/>
</dbReference>
<keyword evidence="3" id="KW-0520">NAD</keyword>
<dbReference type="Proteomes" id="UP000256542">
    <property type="component" value="Unassembled WGS sequence"/>
</dbReference>
<protein>
    <submittedName>
        <fullName evidence="7">D-3-phosphoglycerate dehydrogenase</fullName>
    </submittedName>
</protein>
<gene>
    <name evidence="7" type="ORF">DFP81_101443</name>
</gene>
<evidence type="ECO:0000259" key="6">
    <source>
        <dbReference type="Pfam" id="PF02826"/>
    </source>
</evidence>
<dbReference type="Gene3D" id="3.40.50.720">
    <property type="entry name" value="NAD(P)-binding Rossmann-like Domain"/>
    <property type="match status" value="2"/>
</dbReference>
<dbReference type="Pfam" id="PF00389">
    <property type="entry name" value="2-Hacid_dh"/>
    <property type="match status" value="1"/>
</dbReference>
<dbReference type="CDD" id="cd12169">
    <property type="entry name" value="PGDH_like_1"/>
    <property type="match status" value="1"/>
</dbReference>
<accession>A0A3E0DTK0</accession>
<reference evidence="7 8" key="1">
    <citation type="submission" date="2018-08" db="EMBL/GenBank/DDBJ databases">
        <title>Genomic Encyclopedia of Type Strains, Phase III (KMG-III): the genomes of soil and plant-associated and newly described type strains.</title>
        <authorList>
            <person name="Whitman W."/>
        </authorList>
    </citation>
    <scope>NUCLEOTIDE SEQUENCE [LARGE SCALE GENOMIC DNA]</scope>
    <source>
        <strain evidence="7 8">CECT 7375</strain>
    </source>
</reference>
<dbReference type="AlphaFoldDB" id="A0A3E0DTK0"/>
<comment type="similarity">
    <text evidence="1 4">Belongs to the D-isomer specific 2-hydroxyacid dehydrogenase family.</text>
</comment>
<dbReference type="EMBL" id="QUNG01000001">
    <property type="protein sequence ID" value="REG86873.1"/>
    <property type="molecule type" value="Genomic_DNA"/>
</dbReference>
<dbReference type="OrthoDB" id="9805416at2"/>
<dbReference type="PANTHER" id="PTHR42789:SF1">
    <property type="entry name" value="D-ISOMER SPECIFIC 2-HYDROXYACID DEHYDROGENASE FAMILY PROTEIN (AFU_ORTHOLOGUE AFUA_6G10090)"/>
    <property type="match status" value="1"/>
</dbReference>
<dbReference type="GO" id="GO:0016616">
    <property type="term" value="F:oxidoreductase activity, acting on the CH-OH group of donors, NAD or NADP as acceptor"/>
    <property type="evidence" value="ECO:0007669"/>
    <property type="project" value="InterPro"/>
</dbReference>